<gene>
    <name evidence="2" type="ORF">EUGRSUZ_I01848</name>
</gene>
<proteinExistence type="predicted"/>
<dbReference type="Gramene" id="KCW56095">
    <property type="protein sequence ID" value="KCW56095"/>
    <property type="gene ID" value="EUGRSUZ_I01848"/>
</dbReference>
<evidence type="ECO:0000256" key="1">
    <source>
        <dbReference type="SAM" id="Phobius"/>
    </source>
</evidence>
<dbReference type="InParanoid" id="A0A059ARP4"/>
<protein>
    <submittedName>
        <fullName evidence="2">Uncharacterized protein</fullName>
    </submittedName>
</protein>
<keyword evidence="1" id="KW-1133">Transmembrane helix</keyword>
<feature type="transmembrane region" description="Helical" evidence="1">
    <location>
        <begin position="54"/>
        <end position="73"/>
    </location>
</feature>
<accession>A0A059ARP4</accession>
<sequence>MHRSLFGYTDERSGYDGSIRVFAEPSRRNGSIKGFYCLANTTIRTMKGPALFKIFLFYLMLLNIGDIGVKALWSNQSCFVLIFSFHWPI</sequence>
<keyword evidence="1" id="KW-0472">Membrane</keyword>
<keyword evidence="1" id="KW-0812">Transmembrane</keyword>
<dbReference type="EMBL" id="KK198761">
    <property type="protein sequence ID" value="KCW56095.1"/>
    <property type="molecule type" value="Genomic_DNA"/>
</dbReference>
<reference evidence="2" key="1">
    <citation type="submission" date="2013-07" db="EMBL/GenBank/DDBJ databases">
        <title>The genome of Eucalyptus grandis.</title>
        <authorList>
            <person name="Schmutz J."/>
            <person name="Hayes R."/>
            <person name="Myburg A."/>
            <person name="Tuskan G."/>
            <person name="Grattapaglia D."/>
            <person name="Rokhsar D.S."/>
        </authorList>
    </citation>
    <scope>NUCLEOTIDE SEQUENCE</scope>
    <source>
        <tissue evidence="2">Leaf extractions</tissue>
    </source>
</reference>
<organism evidence="2">
    <name type="scientific">Eucalyptus grandis</name>
    <name type="common">Flooded gum</name>
    <dbReference type="NCBI Taxonomy" id="71139"/>
    <lineage>
        <taxon>Eukaryota</taxon>
        <taxon>Viridiplantae</taxon>
        <taxon>Streptophyta</taxon>
        <taxon>Embryophyta</taxon>
        <taxon>Tracheophyta</taxon>
        <taxon>Spermatophyta</taxon>
        <taxon>Magnoliopsida</taxon>
        <taxon>eudicotyledons</taxon>
        <taxon>Gunneridae</taxon>
        <taxon>Pentapetalae</taxon>
        <taxon>rosids</taxon>
        <taxon>malvids</taxon>
        <taxon>Myrtales</taxon>
        <taxon>Myrtaceae</taxon>
        <taxon>Myrtoideae</taxon>
        <taxon>Eucalypteae</taxon>
        <taxon>Eucalyptus</taxon>
    </lineage>
</organism>
<name>A0A059ARP4_EUCGR</name>
<dbReference type="AlphaFoldDB" id="A0A059ARP4"/>
<evidence type="ECO:0000313" key="2">
    <source>
        <dbReference type="EMBL" id="KCW56095.1"/>
    </source>
</evidence>